<accession>A0A4Y2G8F8</accession>
<reference evidence="2 3" key="1">
    <citation type="journal article" date="2019" name="Sci. Rep.">
        <title>Orb-weaving spider Araneus ventricosus genome elucidates the spidroin gene catalogue.</title>
        <authorList>
            <person name="Kono N."/>
            <person name="Nakamura H."/>
            <person name="Ohtoshi R."/>
            <person name="Moran D.A.P."/>
            <person name="Shinohara A."/>
            <person name="Yoshida Y."/>
            <person name="Fujiwara M."/>
            <person name="Mori M."/>
            <person name="Tomita M."/>
            <person name="Arakawa K."/>
        </authorList>
    </citation>
    <scope>NUCLEOTIDE SEQUENCE [LARGE SCALE GENOMIC DNA]</scope>
</reference>
<keyword evidence="3" id="KW-1185">Reference proteome</keyword>
<dbReference type="Proteomes" id="UP000499080">
    <property type="component" value="Unassembled WGS sequence"/>
</dbReference>
<organism evidence="2 3">
    <name type="scientific">Araneus ventricosus</name>
    <name type="common">Orbweaver spider</name>
    <name type="synonym">Epeira ventricosa</name>
    <dbReference type="NCBI Taxonomy" id="182803"/>
    <lineage>
        <taxon>Eukaryota</taxon>
        <taxon>Metazoa</taxon>
        <taxon>Ecdysozoa</taxon>
        <taxon>Arthropoda</taxon>
        <taxon>Chelicerata</taxon>
        <taxon>Arachnida</taxon>
        <taxon>Araneae</taxon>
        <taxon>Araneomorphae</taxon>
        <taxon>Entelegynae</taxon>
        <taxon>Araneoidea</taxon>
        <taxon>Araneidae</taxon>
        <taxon>Araneus</taxon>
    </lineage>
</organism>
<name>A0A4Y2G8F8_ARAVE</name>
<evidence type="ECO:0000313" key="3">
    <source>
        <dbReference type="Proteomes" id="UP000499080"/>
    </source>
</evidence>
<feature type="domain" description="Vacuolar protein sorting-associated protein 13 VPS13 adaptor binding" evidence="1">
    <location>
        <begin position="13"/>
        <end position="81"/>
    </location>
</feature>
<evidence type="ECO:0000259" key="1">
    <source>
        <dbReference type="Pfam" id="PF25036"/>
    </source>
</evidence>
<proteinExistence type="predicted"/>
<protein>
    <recommendedName>
        <fullName evidence="1">Vacuolar protein sorting-associated protein 13 VPS13 adaptor binding domain-containing protein</fullName>
    </recommendedName>
</protein>
<dbReference type="InterPro" id="IPR009543">
    <property type="entry name" value="VPS13_VAB"/>
</dbReference>
<comment type="caution">
    <text evidence="2">The sequence shown here is derived from an EMBL/GenBank/DDBJ whole genome shotgun (WGS) entry which is preliminary data.</text>
</comment>
<gene>
    <name evidence="2" type="ORF">AVEN_3226_1</name>
</gene>
<sequence length="113" mass="13137">MVATHNSRRAQINSCMPIPIEAEAYFSLHIRKGMNDSFKWISEEAHFGKGMNDSFKRISEEAHFSFHFGKGMNDSFNQISEMIAYFVLSSLCFFLMEDQRSEKQIRCISLKLN</sequence>
<dbReference type="EMBL" id="BGPR01001266">
    <property type="protein sequence ID" value="GBM49641.1"/>
    <property type="molecule type" value="Genomic_DNA"/>
</dbReference>
<dbReference type="Pfam" id="PF25036">
    <property type="entry name" value="VPS13_VAB"/>
    <property type="match status" value="1"/>
</dbReference>
<evidence type="ECO:0000313" key="2">
    <source>
        <dbReference type="EMBL" id="GBM49641.1"/>
    </source>
</evidence>
<dbReference type="AlphaFoldDB" id="A0A4Y2G8F8"/>